<evidence type="ECO:0008006" key="3">
    <source>
        <dbReference type="Google" id="ProtNLM"/>
    </source>
</evidence>
<dbReference type="EMBL" id="KZ505821">
    <property type="protein sequence ID" value="PKU44527.1"/>
    <property type="molecule type" value="Genomic_DNA"/>
</dbReference>
<name>A0A2I0UEP4_LIMLA</name>
<evidence type="ECO:0000313" key="1">
    <source>
        <dbReference type="EMBL" id="PKU44527.1"/>
    </source>
</evidence>
<accession>A0A2I0UEP4</accession>
<sequence>MWSSGVPVEWGAVRAQYKKDMDLFKWVQSRATKMIRGLERLSYEDRLRELGLFSLEKRRLQGDPIATFQYLKGAYKKDGDRLFSRACCDMTRSNVLN</sequence>
<gene>
    <name evidence="1" type="ORF">llap_5178</name>
</gene>
<dbReference type="OrthoDB" id="288203at2759"/>
<proteinExistence type="predicted"/>
<keyword evidence="2" id="KW-1185">Reference proteome</keyword>
<dbReference type="Proteomes" id="UP000233556">
    <property type="component" value="Unassembled WGS sequence"/>
</dbReference>
<organism evidence="1 2">
    <name type="scientific">Limosa lapponica baueri</name>
    <dbReference type="NCBI Taxonomy" id="1758121"/>
    <lineage>
        <taxon>Eukaryota</taxon>
        <taxon>Metazoa</taxon>
        <taxon>Chordata</taxon>
        <taxon>Craniata</taxon>
        <taxon>Vertebrata</taxon>
        <taxon>Euteleostomi</taxon>
        <taxon>Archelosauria</taxon>
        <taxon>Archosauria</taxon>
        <taxon>Dinosauria</taxon>
        <taxon>Saurischia</taxon>
        <taxon>Theropoda</taxon>
        <taxon>Coelurosauria</taxon>
        <taxon>Aves</taxon>
        <taxon>Neognathae</taxon>
        <taxon>Neoaves</taxon>
        <taxon>Charadriiformes</taxon>
        <taxon>Scolopacidae</taxon>
        <taxon>Limosa</taxon>
    </lineage>
</organism>
<reference evidence="2" key="1">
    <citation type="submission" date="2017-11" db="EMBL/GenBank/DDBJ databases">
        <authorList>
            <person name="Lima N.C."/>
            <person name="Parody-Merino A.M."/>
            <person name="Battley P.F."/>
            <person name="Fidler A.E."/>
            <person name="Prosdocimi F."/>
        </authorList>
    </citation>
    <scope>NUCLEOTIDE SEQUENCE [LARGE SCALE GENOMIC DNA]</scope>
</reference>
<protein>
    <recommendedName>
        <fullName evidence="3">Rna-directed dna polymerase from mobile element jockey-like</fullName>
    </recommendedName>
</protein>
<reference evidence="2" key="2">
    <citation type="submission" date="2017-12" db="EMBL/GenBank/DDBJ databases">
        <title>Genome sequence of the Bar-tailed Godwit (Limosa lapponica baueri).</title>
        <authorList>
            <person name="Lima N.C.B."/>
            <person name="Parody-Merino A.M."/>
            <person name="Battley P.F."/>
            <person name="Fidler A.E."/>
            <person name="Prosdocimi F."/>
        </authorList>
    </citation>
    <scope>NUCLEOTIDE SEQUENCE [LARGE SCALE GENOMIC DNA]</scope>
</reference>
<dbReference type="AlphaFoldDB" id="A0A2I0UEP4"/>
<evidence type="ECO:0000313" key="2">
    <source>
        <dbReference type="Proteomes" id="UP000233556"/>
    </source>
</evidence>